<feature type="signal peptide" evidence="3">
    <location>
        <begin position="1"/>
        <end position="20"/>
    </location>
</feature>
<dbReference type="Pfam" id="PF13432">
    <property type="entry name" value="TPR_16"/>
    <property type="match status" value="1"/>
</dbReference>
<proteinExistence type="predicted"/>
<keyword evidence="3" id="KW-0732">Signal</keyword>
<feature type="chain" id="PRO_5041706726" description="Outer membrane lipoprotein BamD-like domain-containing protein" evidence="3">
    <location>
        <begin position="21"/>
        <end position="366"/>
    </location>
</feature>
<feature type="region of interest" description="Disordered" evidence="2">
    <location>
        <begin position="316"/>
        <end position="335"/>
    </location>
</feature>
<keyword evidence="1" id="KW-0802">TPR repeat</keyword>
<dbReference type="InterPro" id="IPR019734">
    <property type="entry name" value="TPR_rpt"/>
</dbReference>
<dbReference type="Pfam" id="PF13174">
    <property type="entry name" value="TPR_6"/>
    <property type="match status" value="2"/>
</dbReference>
<evidence type="ECO:0000256" key="3">
    <source>
        <dbReference type="SAM" id="SignalP"/>
    </source>
</evidence>
<feature type="repeat" description="TPR" evidence="1">
    <location>
        <begin position="131"/>
        <end position="164"/>
    </location>
</feature>
<dbReference type="InterPro" id="IPR011990">
    <property type="entry name" value="TPR-like_helical_dom_sf"/>
</dbReference>
<organism evidence="4 5">
    <name type="scientific">Treponema medium ATCC 700293</name>
    <dbReference type="NCBI Taxonomy" id="1125700"/>
    <lineage>
        <taxon>Bacteria</taxon>
        <taxon>Pseudomonadati</taxon>
        <taxon>Spirochaetota</taxon>
        <taxon>Spirochaetia</taxon>
        <taxon>Spirochaetales</taxon>
        <taxon>Treponemataceae</taxon>
        <taxon>Treponema</taxon>
    </lineage>
</organism>
<evidence type="ECO:0000256" key="1">
    <source>
        <dbReference type="PROSITE-ProRule" id="PRU00339"/>
    </source>
</evidence>
<dbReference type="AlphaFoldDB" id="A0AA87TEJ1"/>
<name>A0AA87TEJ1_TREMD</name>
<reference evidence="4 5" key="1">
    <citation type="submission" date="2013-04" db="EMBL/GenBank/DDBJ databases">
        <title>The Genome Sequence of Treponema medium ATCC 700293.</title>
        <authorList>
            <consortium name="The Broad Institute Genomics Platform"/>
            <person name="Earl A."/>
            <person name="Ward D."/>
            <person name="Feldgarden M."/>
            <person name="Gevers D."/>
            <person name="Leonetti C."/>
            <person name="Blanton J.M."/>
            <person name="Dewhirst F.E."/>
            <person name="Izard J."/>
            <person name="Walker B."/>
            <person name="Young S."/>
            <person name="Zeng Q."/>
            <person name="Gargeya S."/>
            <person name="Fitzgerald M."/>
            <person name="Haas B."/>
            <person name="Abouelleil A."/>
            <person name="Allen A.W."/>
            <person name="Alvarado L."/>
            <person name="Arachchi H.M."/>
            <person name="Berlin A.M."/>
            <person name="Chapman S.B."/>
            <person name="Gainer-Dewar J."/>
            <person name="Goldberg J."/>
            <person name="Griggs A."/>
            <person name="Gujja S."/>
            <person name="Hansen M."/>
            <person name="Howarth C."/>
            <person name="Imamovic A."/>
            <person name="Ireland A."/>
            <person name="Larimer J."/>
            <person name="McCowan C."/>
            <person name="Murphy C."/>
            <person name="Pearson M."/>
            <person name="Poon T.W."/>
            <person name="Priest M."/>
            <person name="Roberts A."/>
            <person name="Saif S."/>
            <person name="Shea T."/>
            <person name="Sisk P."/>
            <person name="Sykes S."/>
            <person name="Wortman J."/>
            <person name="Nusbaum C."/>
            <person name="Birren B."/>
        </authorList>
    </citation>
    <scope>NUCLEOTIDE SEQUENCE [LARGE SCALE GENOMIC DNA]</scope>
    <source>
        <strain evidence="4 5">ATCC 700293</strain>
    </source>
</reference>
<evidence type="ECO:0000256" key="2">
    <source>
        <dbReference type="SAM" id="MobiDB-lite"/>
    </source>
</evidence>
<evidence type="ECO:0000313" key="5">
    <source>
        <dbReference type="Proteomes" id="UP000014634"/>
    </source>
</evidence>
<feature type="region of interest" description="Disordered" evidence="2">
    <location>
        <begin position="197"/>
        <end position="285"/>
    </location>
</feature>
<feature type="compositionally biased region" description="Low complexity" evidence="2">
    <location>
        <begin position="238"/>
        <end position="253"/>
    </location>
</feature>
<dbReference type="SUPFAM" id="SSF48452">
    <property type="entry name" value="TPR-like"/>
    <property type="match status" value="1"/>
</dbReference>
<evidence type="ECO:0008006" key="6">
    <source>
        <dbReference type="Google" id="ProtNLM"/>
    </source>
</evidence>
<dbReference type="PROSITE" id="PS50005">
    <property type="entry name" value="TPR"/>
    <property type="match status" value="1"/>
</dbReference>
<dbReference type="Proteomes" id="UP000014634">
    <property type="component" value="Unassembled WGS sequence"/>
</dbReference>
<dbReference type="EMBL" id="ATFE01000012">
    <property type="protein sequence ID" value="EPF28289.1"/>
    <property type="molecule type" value="Genomic_DNA"/>
</dbReference>
<gene>
    <name evidence="4" type="ORF">HMPREF9195_01498</name>
</gene>
<comment type="caution">
    <text evidence="4">The sequence shown here is derived from an EMBL/GenBank/DDBJ whole genome shotgun (WGS) entry which is preliminary data.</text>
</comment>
<dbReference type="RefSeq" id="WP_016523435.1">
    <property type="nucleotide sequence ID" value="NZ_KE332517.1"/>
</dbReference>
<evidence type="ECO:0000313" key="4">
    <source>
        <dbReference type="EMBL" id="EPF28289.1"/>
    </source>
</evidence>
<feature type="compositionally biased region" description="Low complexity" evidence="2">
    <location>
        <begin position="266"/>
        <end position="277"/>
    </location>
</feature>
<protein>
    <recommendedName>
        <fullName evidence="6">Outer membrane lipoprotein BamD-like domain-containing protein</fullName>
    </recommendedName>
</protein>
<dbReference type="Gene3D" id="1.25.40.10">
    <property type="entry name" value="Tetratricopeptide repeat domain"/>
    <property type="match status" value="1"/>
</dbReference>
<sequence length="366" mass="41406">MKKKLVFAYLVCFALCSIFADNDDLLVGLDAYSRGDWTAAVESFEWVLTTAEPNDRTEALYWLVMSEASAQNYERALEYADVFLERSSEDERAAEVSYQKGRLLHLSGDYEASSDILYRFIEKYPDHPKIPSAYYWIGENLYATGDHTAARKIFNKVIVNYPQSGKVNEARYKIVLIDQQSVREELLRMANEAHAASAQVEEIPESIEPEPKSDEAGATIVSDSTDGSIEDTPVADEAVITVAEDTTDTTADAGKPDTTETAVASTDNTEAAAVEETAPLEEEEKQTEYFAGRLTALEEKINEISATLSLIVEEQENQRMREQQRQQEQREVERQQLEKRRQELAELKARTKTLEKLYEQRIKGVK</sequence>
<accession>A0AA87TEJ1</accession>